<dbReference type="Proteomes" id="UP000662074">
    <property type="component" value="Unassembled WGS sequence"/>
</dbReference>
<reference evidence="1" key="2">
    <citation type="submission" date="2020-09" db="EMBL/GenBank/DDBJ databases">
        <authorList>
            <person name="Sun Q."/>
            <person name="Sedlacek I."/>
        </authorList>
    </citation>
    <scope>NUCLEOTIDE SEQUENCE</scope>
    <source>
        <strain evidence="1">CCM 8711</strain>
    </source>
</reference>
<dbReference type="InterPro" id="IPR021352">
    <property type="entry name" value="DUF2971"/>
</dbReference>
<accession>A0A917JC74</accession>
<dbReference type="Pfam" id="PF11185">
    <property type="entry name" value="DUF2971"/>
    <property type="match status" value="1"/>
</dbReference>
<evidence type="ECO:0008006" key="3">
    <source>
        <dbReference type="Google" id="ProtNLM"/>
    </source>
</evidence>
<gene>
    <name evidence="1" type="ORF">GCM10011425_29770</name>
</gene>
<dbReference type="RefSeq" id="WP_188417869.1">
    <property type="nucleotide sequence ID" value="NZ_BMDO01000008.1"/>
</dbReference>
<evidence type="ECO:0000313" key="1">
    <source>
        <dbReference type="EMBL" id="GGI51765.1"/>
    </source>
</evidence>
<sequence length="227" mass="27456">MNDPREAHDWTFGSTNVPYEKLFPAYYSDQTHIDCQFRFGKMVKDRFQVICFSGAQRKGWDNEMMWAHYADRQTGVCLEFDEEALKRSIDENFPGTRFEIQDVNYEQQIRNRDAWVYWDESVPQEQNLTNFLEQLSRKVTFYKSHFWEKEDEKRLLFLNHTNRLFVPILSALKAVHIGLNIPKKEHEAIFQAVKEKGIKLYVMVYQSNRYERWNLSKKEEQWWTSKD</sequence>
<comment type="caution">
    <text evidence="1">The sequence shown here is derived from an EMBL/GenBank/DDBJ whole genome shotgun (WGS) entry which is preliminary data.</text>
</comment>
<proteinExistence type="predicted"/>
<protein>
    <recommendedName>
        <fullName evidence="3">DUF2971 domain-containing protein</fullName>
    </recommendedName>
</protein>
<reference evidence="1" key="1">
    <citation type="journal article" date="2014" name="Int. J. Syst. Evol. Microbiol.">
        <title>Complete genome sequence of Corynebacterium casei LMG S-19264T (=DSM 44701T), isolated from a smear-ripened cheese.</title>
        <authorList>
            <consortium name="US DOE Joint Genome Institute (JGI-PGF)"/>
            <person name="Walter F."/>
            <person name="Albersmeier A."/>
            <person name="Kalinowski J."/>
            <person name="Ruckert C."/>
        </authorList>
    </citation>
    <scope>NUCLEOTIDE SEQUENCE</scope>
    <source>
        <strain evidence="1">CCM 8711</strain>
    </source>
</reference>
<evidence type="ECO:0000313" key="2">
    <source>
        <dbReference type="Proteomes" id="UP000662074"/>
    </source>
</evidence>
<dbReference type="AlphaFoldDB" id="A0A917JC74"/>
<name>A0A917JC74_9SPHI</name>
<keyword evidence="2" id="KW-1185">Reference proteome</keyword>
<organism evidence="1 2">
    <name type="scientific">Mucilaginibacter galii</name>
    <dbReference type="NCBI Taxonomy" id="2005073"/>
    <lineage>
        <taxon>Bacteria</taxon>
        <taxon>Pseudomonadati</taxon>
        <taxon>Bacteroidota</taxon>
        <taxon>Sphingobacteriia</taxon>
        <taxon>Sphingobacteriales</taxon>
        <taxon>Sphingobacteriaceae</taxon>
        <taxon>Mucilaginibacter</taxon>
    </lineage>
</organism>
<dbReference type="EMBL" id="BMDO01000008">
    <property type="protein sequence ID" value="GGI51765.1"/>
    <property type="molecule type" value="Genomic_DNA"/>
</dbReference>